<dbReference type="EMBL" id="LT629772">
    <property type="protein sequence ID" value="SDR95508.1"/>
    <property type="molecule type" value="Genomic_DNA"/>
</dbReference>
<proteinExistence type="predicted"/>
<organism evidence="2 3">
    <name type="scientific">Microlunatus soli</name>
    <dbReference type="NCBI Taxonomy" id="630515"/>
    <lineage>
        <taxon>Bacteria</taxon>
        <taxon>Bacillati</taxon>
        <taxon>Actinomycetota</taxon>
        <taxon>Actinomycetes</taxon>
        <taxon>Propionibacteriales</taxon>
        <taxon>Propionibacteriaceae</taxon>
        <taxon>Microlunatus</taxon>
    </lineage>
</organism>
<dbReference type="AlphaFoldDB" id="A0A1H1N9A9"/>
<feature type="region of interest" description="Disordered" evidence="1">
    <location>
        <begin position="1"/>
        <end position="29"/>
    </location>
</feature>
<gene>
    <name evidence="2" type="ORF">SAMN04489812_0431</name>
</gene>
<dbReference type="RefSeq" id="WP_091519142.1">
    <property type="nucleotide sequence ID" value="NZ_LT629772.1"/>
</dbReference>
<dbReference type="Proteomes" id="UP000199103">
    <property type="component" value="Chromosome I"/>
</dbReference>
<protein>
    <submittedName>
        <fullName evidence="2">Uncharacterized protein</fullName>
    </submittedName>
</protein>
<keyword evidence="3" id="KW-1185">Reference proteome</keyword>
<evidence type="ECO:0000313" key="3">
    <source>
        <dbReference type="Proteomes" id="UP000199103"/>
    </source>
</evidence>
<sequence length="181" mass="19878">MVEQPAEEARDEAPSSYVDNTGPSKRERKRIRQYVKETCDHRLYQIIDPYQDRDGQGPTVNLLVGGTLVCGTVCSAREWAIALNDIHESGAGATSTLLTGWADEFQERSDAYRQAWETEDAALTNDAIDARWAAIPHVHLVDAYVMLSAGTPAPSTGMPYRVRLNEVQAWGLGSLSLGQAT</sequence>
<dbReference type="OrthoDB" id="3854119at2"/>
<evidence type="ECO:0000313" key="2">
    <source>
        <dbReference type="EMBL" id="SDR95508.1"/>
    </source>
</evidence>
<name>A0A1H1N9A9_9ACTN</name>
<reference evidence="2 3" key="1">
    <citation type="submission" date="2016-10" db="EMBL/GenBank/DDBJ databases">
        <authorList>
            <person name="de Groot N.N."/>
        </authorList>
    </citation>
    <scope>NUCLEOTIDE SEQUENCE [LARGE SCALE GENOMIC DNA]</scope>
    <source>
        <strain evidence="2 3">DSM 21800</strain>
    </source>
</reference>
<accession>A0A1H1N9A9</accession>
<evidence type="ECO:0000256" key="1">
    <source>
        <dbReference type="SAM" id="MobiDB-lite"/>
    </source>
</evidence>